<feature type="signal peptide" evidence="1">
    <location>
        <begin position="1"/>
        <end position="21"/>
    </location>
</feature>
<comment type="caution">
    <text evidence="2">The sequence shown here is derived from an EMBL/GenBank/DDBJ whole genome shotgun (WGS) entry which is preliminary data.</text>
</comment>
<dbReference type="AlphaFoldDB" id="K2SEK2"/>
<proteinExistence type="predicted"/>
<evidence type="ECO:0000256" key="1">
    <source>
        <dbReference type="SAM" id="SignalP"/>
    </source>
</evidence>
<name>K2SEK2_MACPH</name>
<evidence type="ECO:0000313" key="3">
    <source>
        <dbReference type="Proteomes" id="UP000007129"/>
    </source>
</evidence>
<dbReference type="HOGENOM" id="CLU_1993044_0_0_1"/>
<dbReference type="Proteomes" id="UP000007129">
    <property type="component" value="Unassembled WGS sequence"/>
</dbReference>
<dbReference type="InParanoid" id="K2SEK2"/>
<gene>
    <name evidence="2" type="ORF">MPH_07529</name>
</gene>
<feature type="chain" id="PRO_5003864824" evidence="1">
    <location>
        <begin position="22"/>
        <end position="125"/>
    </location>
</feature>
<organism evidence="2 3">
    <name type="scientific">Macrophomina phaseolina (strain MS6)</name>
    <name type="common">Charcoal rot fungus</name>
    <dbReference type="NCBI Taxonomy" id="1126212"/>
    <lineage>
        <taxon>Eukaryota</taxon>
        <taxon>Fungi</taxon>
        <taxon>Dikarya</taxon>
        <taxon>Ascomycota</taxon>
        <taxon>Pezizomycotina</taxon>
        <taxon>Dothideomycetes</taxon>
        <taxon>Dothideomycetes incertae sedis</taxon>
        <taxon>Botryosphaeriales</taxon>
        <taxon>Botryosphaeriaceae</taxon>
        <taxon>Macrophomina</taxon>
    </lineage>
</organism>
<keyword evidence="1" id="KW-0732">Signal</keyword>
<protein>
    <submittedName>
        <fullName evidence="2">Sulfate permease 2</fullName>
    </submittedName>
</protein>
<accession>K2SEK2</accession>
<dbReference type="VEuPathDB" id="FungiDB:MPH_07529"/>
<reference evidence="2 3" key="1">
    <citation type="journal article" date="2012" name="BMC Genomics">
        <title>Tools to kill: Genome of one of the most destructive plant pathogenic fungi Macrophomina phaseolina.</title>
        <authorList>
            <person name="Islam M.S."/>
            <person name="Haque M.S."/>
            <person name="Islam M.M."/>
            <person name="Emdad E.M."/>
            <person name="Halim A."/>
            <person name="Hossen Q.M.M."/>
            <person name="Hossain M.Z."/>
            <person name="Ahmed B."/>
            <person name="Rahim S."/>
            <person name="Rahman M.S."/>
            <person name="Alam M.M."/>
            <person name="Hou S."/>
            <person name="Wan X."/>
            <person name="Saito J.A."/>
            <person name="Alam M."/>
        </authorList>
    </citation>
    <scope>NUCLEOTIDE SEQUENCE [LARGE SCALE GENOMIC DNA]</scope>
    <source>
        <strain evidence="2 3">MS6</strain>
    </source>
</reference>
<sequence>MKASQVLALTAACCSVASAAAVPDSNAEVKPIVREEHLLEARASVPEEVIGQILDFEIEATIKAITSIVKAPERESAFTHRTPSNIVTNFWNRGYIVAAFCTKFLANCQNCHWKEYSVGGSGGDQ</sequence>
<evidence type="ECO:0000313" key="2">
    <source>
        <dbReference type="EMBL" id="EKG15280.1"/>
    </source>
</evidence>
<dbReference type="EMBL" id="AHHD01000320">
    <property type="protein sequence ID" value="EKG15280.1"/>
    <property type="molecule type" value="Genomic_DNA"/>
</dbReference>